<proteinExistence type="predicted"/>
<evidence type="ECO:0000256" key="1">
    <source>
        <dbReference type="SAM" id="MobiDB-lite"/>
    </source>
</evidence>
<reference evidence="2" key="1">
    <citation type="submission" date="2023-08" db="EMBL/GenBank/DDBJ databases">
        <authorList>
            <person name="Chen Y."/>
            <person name="Shah S."/>
            <person name="Dougan E. K."/>
            <person name="Thang M."/>
            <person name="Chan C."/>
        </authorList>
    </citation>
    <scope>NUCLEOTIDE SEQUENCE</scope>
</reference>
<dbReference type="Proteomes" id="UP001178507">
    <property type="component" value="Unassembled WGS sequence"/>
</dbReference>
<dbReference type="EMBL" id="CAUJNA010003844">
    <property type="protein sequence ID" value="CAJ1410870.1"/>
    <property type="molecule type" value="Genomic_DNA"/>
</dbReference>
<feature type="region of interest" description="Disordered" evidence="1">
    <location>
        <begin position="1"/>
        <end position="38"/>
    </location>
</feature>
<protein>
    <recommendedName>
        <fullName evidence="4">SAM domain-containing protein</fullName>
    </recommendedName>
</protein>
<evidence type="ECO:0000313" key="3">
    <source>
        <dbReference type="Proteomes" id="UP001178507"/>
    </source>
</evidence>
<sequence length="230" mass="24792">MQQQQMQQAQMQQAQMQQPQMQQQQLQQQQMQQPQMQQQAGIGGAYPAMAIVVPVPVPVMVVAQPAGEGGAPNAGTAPMVSYCGAQAMEPNAEASARFRKPEASAEEGQHDAMVADESQSLGTERGPRFCRLQDGGPADSSETPSAWRLRPEDEGKELTQAGDGIEGLQEWLQQAGLGEFQEAVSAWCKDMGAIWLSEVQENAEELADHLQLCPAERLATLAMVPQSCSG</sequence>
<feature type="region of interest" description="Disordered" evidence="1">
    <location>
        <begin position="98"/>
        <end position="124"/>
    </location>
</feature>
<comment type="caution">
    <text evidence="2">The sequence shown here is derived from an EMBL/GenBank/DDBJ whole genome shotgun (WGS) entry which is preliminary data.</text>
</comment>
<dbReference type="SUPFAM" id="SSF81995">
    <property type="entry name" value="beta-sandwich domain of Sec23/24"/>
    <property type="match status" value="1"/>
</dbReference>
<gene>
    <name evidence="2" type="ORF">EVOR1521_LOCUS31600</name>
</gene>
<dbReference type="AlphaFoldDB" id="A0AA36NFM2"/>
<keyword evidence="3" id="KW-1185">Reference proteome</keyword>
<name>A0AA36NFM2_9DINO</name>
<organism evidence="2 3">
    <name type="scientific">Effrenium voratum</name>
    <dbReference type="NCBI Taxonomy" id="2562239"/>
    <lineage>
        <taxon>Eukaryota</taxon>
        <taxon>Sar</taxon>
        <taxon>Alveolata</taxon>
        <taxon>Dinophyceae</taxon>
        <taxon>Suessiales</taxon>
        <taxon>Symbiodiniaceae</taxon>
        <taxon>Effrenium</taxon>
    </lineage>
</organism>
<feature type="compositionally biased region" description="Basic and acidic residues" evidence="1">
    <location>
        <begin position="99"/>
        <end position="110"/>
    </location>
</feature>
<evidence type="ECO:0000313" key="2">
    <source>
        <dbReference type="EMBL" id="CAJ1410870.1"/>
    </source>
</evidence>
<evidence type="ECO:0008006" key="4">
    <source>
        <dbReference type="Google" id="ProtNLM"/>
    </source>
</evidence>
<accession>A0AA36NFM2</accession>